<dbReference type="OrthoDB" id="96599at2759"/>
<dbReference type="PANTHER" id="PTHR22762:SF133">
    <property type="entry name" value="P-TYPE DOMAIN-CONTAINING PROTEIN"/>
    <property type="match status" value="1"/>
</dbReference>
<comment type="similarity">
    <text evidence="1 4">Belongs to the glycosyl hydrolase 31 family.</text>
</comment>
<dbReference type="Gene3D" id="2.60.40.10">
    <property type="entry name" value="Immunoglobulins"/>
    <property type="match status" value="1"/>
</dbReference>
<dbReference type="Proteomes" id="UP000794436">
    <property type="component" value="Unassembled WGS sequence"/>
</dbReference>
<evidence type="ECO:0000313" key="10">
    <source>
        <dbReference type="EMBL" id="TMW62653.1"/>
    </source>
</evidence>
<dbReference type="Pfam" id="PF03423">
    <property type="entry name" value="CBM_25"/>
    <property type="match status" value="1"/>
</dbReference>
<dbReference type="GO" id="GO:2001070">
    <property type="term" value="F:starch binding"/>
    <property type="evidence" value="ECO:0007669"/>
    <property type="project" value="InterPro"/>
</dbReference>
<dbReference type="CDD" id="cd14752">
    <property type="entry name" value="GH31_N"/>
    <property type="match status" value="1"/>
</dbReference>
<evidence type="ECO:0000259" key="8">
    <source>
        <dbReference type="Pfam" id="PF03423"/>
    </source>
</evidence>
<gene>
    <name evidence="10" type="ORF">Poli38472_005271</name>
</gene>
<dbReference type="GO" id="GO:0004553">
    <property type="term" value="F:hydrolase activity, hydrolyzing O-glycosyl compounds"/>
    <property type="evidence" value="ECO:0007669"/>
    <property type="project" value="InterPro"/>
</dbReference>
<dbReference type="EMBL" id="SPLM01000073">
    <property type="protein sequence ID" value="TMW62653.1"/>
    <property type="molecule type" value="Genomic_DNA"/>
</dbReference>
<organism evidence="10 11">
    <name type="scientific">Pythium oligandrum</name>
    <name type="common">Mycoparasitic fungus</name>
    <dbReference type="NCBI Taxonomy" id="41045"/>
    <lineage>
        <taxon>Eukaryota</taxon>
        <taxon>Sar</taxon>
        <taxon>Stramenopiles</taxon>
        <taxon>Oomycota</taxon>
        <taxon>Peronosporomycetes</taxon>
        <taxon>Pythiales</taxon>
        <taxon>Pythiaceae</taxon>
        <taxon>Pythium</taxon>
    </lineage>
</organism>
<sequence length="670" mass="74677">MVASGVGRVTQLLVAVGCFAAAQAQELIKKDDGSGVLTMLFQQPLWATPNIHFNDFKGNGWTAVPGFAMNKSSYSDDFAAANGWWQYNFENTSQLEFVFNDNNGTWDNNESRNYVAYSAGVWAVVSNIEPAKPPPPAFINGTGYTVTSVEETGNHITLQLLANPTTEPEQFGADVKELVVDITKKEDSVRVKITDKNTKRWEVPLDLYSKGDLSKDSGNGGQGQQGQQGQQGNAKSNLDVMYTKNPFTVKVTRKSDGYVLFDSSKLDLVFKDQYLQIATAVPTDLSVYGLGESTRGSMRLYPGDRHTMWARDQASSGEKINTYGSHPFFLGLNGKGKAHGVFLLNSNGMDVALEDGRLIYQVIGGILDFHVISGPKPVDVVNQYTSLIGRPKLMPYWSYGFHQCRWGYKNVSMLRDVVDKYAANQIPLDVIWSDIDYMSKYYDFTLDPVNFPQEEMAKFLSDVHGKGLHYVPIIDPGIPDEPTDIAYSRGLELDVFIKDTKGIPYLGQVWPGPTVYPDFFHPNSTTYWSEQFDRMHKMLEYDGIWIDMNELSNFCPGTSCKRYEGRQCPDGSSCCLQCTDDKNKWNYPPFAINNGNSYDKLLNKGISASSLQYGGIRQYDAHNLYGFTESIATNAIVEKIRQKRAFVLSRSTFPGSGAHVAHWTGDNAAT</sequence>
<evidence type="ECO:0000256" key="4">
    <source>
        <dbReference type="RuleBase" id="RU361185"/>
    </source>
</evidence>
<dbReference type="InterPro" id="IPR013783">
    <property type="entry name" value="Ig-like_fold"/>
</dbReference>
<evidence type="ECO:0000256" key="5">
    <source>
        <dbReference type="SAM" id="MobiDB-lite"/>
    </source>
</evidence>
<dbReference type="Pfam" id="PF13802">
    <property type="entry name" value="Gal_mutarotas_2"/>
    <property type="match status" value="1"/>
</dbReference>
<feature type="domain" description="Glycoside hydrolase family 31 N-terminal" evidence="9">
    <location>
        <begin position="186"/>
        <end position="348"/>
    </location>
</feature>
<dbReference type="Gene3D" id="3.20.20.80">
    <property type="entry name" value="Glycosidases"/>
    <property type="match status" value="1"/>
</dbReference>
<dbReference type="InterPro" id="IPR025887">
    <property type="entry name" value="Glyco_hydro_31_N_dom"/>
</dbReference>
<dbReference type="PROSITE" id="PS00129">
    <property type="entry name" value="GLYCOSYL_HYDROL_F31_1"/>
    <property type="match status" value="1"/>
</dbReference>
<dbReference type="InterPro" id="IPR030458">
    <property type="entry name" value="Glyco_hydro_31_AS"/>
</dbReference>
<reference evidence="10" key="1">
    <citation type="submission" date="2019-03" db="EMBL/GenBank/DDBJ databases">
        <title>Long read genome sequence of the mycoparasitic Pythium oligandrum ATCC 38472 isolated from sugarbeet rhizosphere.</title>
        <authorList>
            <person name="Gaulin E."/>
        </authorList>
    </citation>
    <scope>NUCLEOTIDE SEQUENCE</scope>
    <source>
        <strain evidence="10">ATCC 38472_TT</strain>
    </source>
</reference>
<dbReference type="InterPro" id="IPR011013">
    <property type="entry name" value="Gal_mutarotase_sf_dom"/>
</dbReference>
<keyword evidence="2" id="KW-0325">Glycoprotein</keyword>
<dbReference type="InterPro" id="IPR000322">
    <property type="entry name" value="Glyco_hydro_31_TIM"/>
</dbReference>
<dbReference type="Pfam" id="PF01055">
    <property type="entry name" value="Glyco_hydro_31_2nd"/>
    <property type="match status" value="1"/>
</dbReference>
<keyword evidence="6" id="KW-0732">Signal</keyword>
<keyword evidence="4" id="KW-0326">Glycosidase</keyword>
<evidence type="ECO:0000259" key="9">
    <source>
        <dbReference type="Pfam" id="PF13802"/>
    </source>
</evidence>
<proteinExistence type="inferred from homology"/>
<evidence type="ECO:0000313" key="11">
    <source>
        <dbReference type="Proteomes" id="UP000794436"/>
    </source>
</evidence>
<dbReference type="SUPFAM" id="SSF51445">
    <property type="entry name" value="(Trans)glycosidases"/>
    <property type="match status" value="1"/>
</dbReference>
<dbReference type="AlphaFoldDB" id="A0A8K1FLG3"/>
<evidence type="ECO:0000256" key="6">
    <source>
        <dbReference type="SAM" id="SignalP"/>
    </source>
</evidence>
<feature type="chain" id="PRO_5035435398" description="Maltase" evidence="6">
    <location>
        <begin position="25"/>
        <end position="670"/>
    </location>
</feature>
<dbReference type="InterPro" id="IPR017853">
    <property type="entry name" value="GH"/>
</dbReference>
<keyword evidence="4" id="KW-0378">Hydrolase</keyword>
<dbReference type="InterPro" id="IPR005085">
    <property type="entry name" value="CBM25"/>
</dbReference>
<protein>
    <recommendedName>
        <fullName evidence="3">Maltase</fullName>
    </recommendedName>
</protein>
<dbReference type="GO" id="GO:0005975">
    <property type="term" value="P:carbohydrate metabolic process"/>
    <property type="evidence" value="ECO:0007669"/>
    <property type="project" value="InterPro"/>
</dbReference>
<feature type="domain" description="Glycoside hydrolase family 31 TIM barrel" evidence="7">
    <location>
        <begin position="391"/>
        <end position="670"/>
    </location>
</feature>
<dbReference type="SUPFAM" id="SSF74650">
    <property type="entry name" value="Galactose mutarotase-like"/>
    <property type="match status" value="1"/>
</dbReference>
<name>A0A8K1FLG3_PYTOL</name>
<comment type="caution">
    <text evidence="10">The sequence shown here is derived from an EMBL/GenBank/DDBJ whole genome shotgun (WGS) entry which is preliminary data.</text>
</comment>
<dbReference type="PANTHER" id="PTHR22762">
    <property type="entry name" value="ALPHA-GLUCOSIDASE"/>
    <property type="match status" value="1"/>
</dbReference>
<dbReference type="CDD" id="cd06602">
    <property type="entry name" value="GH31_MGAM_SI_GAA"/>
    <property type="match status" value="1"/>
</dbReference>
<dbReference type="Gene3D" id="2.60.40.1760">
    <property type="entry name" value="glycosyl hydrolase (family 31)"/>
    <property type="match status" value="1"/>
</dbReference>
<evidence type="ECO:0000256" key="1">
    <source>
        <dbReference type="ARBA" id="ARBA00007806"/>
    </source>
</evidence>
<evidence type="ECO:0000256" key="3">
    <source>
        <dbReference type="ARBA" id="ARBA00041343"/>
    </source>
</evidence>
<feature type="domain" description="Carbohydrate binding module family 25" evidence="8">
    <location>
        <begin position="46"/>
        <end position="128"/>
    </location>
</feature>
<feature type="region of interest" description="Disordered" evidence="5">
    <location>
        <begin position="212"/>
        <end position="234"/>
    </location>
</feature>
<feature type="signal peptide" evidence="6">
    <location>
        <begin position="1"/>
        <end position="24"/>
    </location>
</feature>
<keyword evidence="11" id="KW-1185">Reference proteome</keyword>
<evidence type="ECO:0000256" key="2">
    <source>
        <dbReference type="ARBA" id="ARBA00023180"/>
    </source>
</evidence>
<evidence type="ECO:0000259" key="7">
    <source>
        <dbReference type="Pfam" id="PF01055"/>
    </source>
</evidence>
<accession>A0A8K1FLG3</accession>